<keyword evidence="2" id="KW-1185">Reference proteome</keyword>
<organism evidence="1 2">
    <name type="scientific">Epicoccum nigrum</name>
    <name type="common">Soil fungus</name>
    <name type="synonym">Epicoccum purpurascens</name>
    <dbReference type="NCBI Taxonomy" id="105696"/>
    <lineage>
        <taxon>Eukaryota</taxon>
        <taxon>Fungi</taxon>
        <taxon>Dikarya</taxon>
        <taxon>Ascomycota</taxon>
        <taxon>Pezizomycotina</taxon>
        <taxon>Dothideomycetes</taxon>
        <taxon>Pleosporomycetidae</taxon>
        <taxon>Pleosporales</taxon>
        <taxon>Pleosporineae</taxon>
        <taxon>Didymellaceae</taxon>
        <taxon>Epicoccum</taxon>
    </lineage>
</organism>
<dbReference type="AlphaFoldDB" id="A0A1Y2LNK4"/>
<gene>
    <name evidence="1" type="ORF">B5807_10404</name>
</gene>
<dbReference type="OMA" id="PHPMGKI"/>
<proteinExistence type="predicted"/>
<name>A0A1Y2LNK4_EPING</name>
<reference evidence="1 2" key="1">
    <citation type="journal article" date="2017" name="Genome Announc.">
        <title>Genome sequence of the saprophytic ascomycete Epicoccum nigrum ICMP 19927 strain isolated from New Zealand.</title>
        <authorList>
            <person name="Fokin M."/>
            <person name="Fleetwood D."/>
            <person name="Weir B.S."/>
            <person name="Villas-Boas S.G."/>
        </authorList>
    </citation>
    <scope>NUCLEOTIDE SEQUENCE [LARGE SCALE GENOMIC DNA]</scope>
    <source>
        <strain evidence="1 2">ICMP 19927</strain>
    </source>
</reference>
<protein>
    <submittedName>
        <fullName evidence="1">Uncharacterized protein</fullName>
    </submittedName>
</protein>
<evidence type="ECO:0000313" key="2">
    <source>
        <dbReference type="Proteomes" id="UP000193240"/>
    </source>
</evidence>
<evidence type="ECO:0000313" key="1">
    <source>
        <dbReference type="EMBL" id="OSS45543.1"/>
    </source>
</evidence>
<accession>A0A1Y2LNK4</accession>
<dbReference type="EMBL" id="KZ107854">
    <property type="protein sequence ID" value="OSS45543.1"/>
    <property type="molecule type" value="Genomic_DNA"/>
</dbReference>
<dbReference type="PANTHER" id="PTHR40788:SF2">
    <property type="entry name" value="CLR5 DOMAIN-CONTAINING PROTEIN"/>
    <property type="match status" value="1"/>
</dbReference>
<dbReference type="InParanoid" id="A0A1Y2LNK4"/>
<dbReference type="PANTHER" id="PTHR40788">
    <property type="entry name" value="CLR5 DOMAIN-CONTAINING PROTEIN-RELATED"/>
    <property type="match status" value="1"/>
</dbReference>
<sequence>MVTGRILDLLTDLSITTEYRRQAWLWGKPPDVRTGEVDACGCNFVVEDPDGINFFEWKAALYQDFTPPLATVLPLRDKLSYPEHKKRTPNTTTILCNSERNLDLFWAAVDTHFRQKTGLAQHRAIKDCLQDSQKMHRTLRWNDAAAQTVKPTQSTGTEYQPISSQFHDKALQITGTFDRMSVNDKAKLKTKGTYASEPKTPKEDSVQSVVPAKKPRFNVKKQTYKVFRALLHAPSVDVEETAKQVKWVDFFKAMSDMGFAVEKLQDSAWQFIPSTNSRNERNIQFHEPHPASDITPVIASRMGRRLSRVYGWSGDMFTLA</sequence>
<dbReference type="Proteomes" id="UP000193240">
    <property type="component" value="Unassembled WGS sequence"/>
</dbReference>